<reference evidence="12" key="2">
    <citation type="submission" date="2021-04" db="EMBL/GenBank/DDBJ databases">
        <authorList>
            <person name="Gilroy R."/>
        </authorList>
    </citation>
    <scope>NUCLEOTIDE SEQUENCE</scope>
    <source>
        <strain evidence="12">ChiHecec2B26-446</strain>
    </source>
</reference>
<evidence type="ECO:0000256" key="9">
    <source>
        <dbReference type="ARBA" id="ARBA00023136"/>
    </source>
</evidence>
<dbReference type="InterPro" id="IPR045585">
    <property type="entry name" value="CdaA_N"/>
</dbReference>
<dbReference type="EMBL" id="DXHV01000031">
    <property type="protein sequence ID" value="HIW00052.1"/>
    <property type="molecule type" value="Genomic_DNA"/>
</dbReference>
<dbReference type="Gene3D" id="3.40.1700.10">
    <property type="entry name" value="DNA integrity scanning protein, DisA, N-terminal domain"/>
    <property type="match status" value="1"/>
</dbReference>
<evidence type="ECO:0000256" key="6">
    <source>
        <dbReference type="ARBA" id="ARBA00022741"/>
    </source>
</evidence>
<evidence type="ECO:0000259" key="11">
    <source>
        <dbReference type="PROSITE" id="PS51794"/>
    </source>
</evidence>
<evidence type="ECO:0000313" key="12">
    <source>
        <dbReference type="EMBL" id="HIW00052.1"/>
    </source>
</evidence>
<proteinExistence type="inferred from homology"/>
<comment type="function">
    <text evidence="10">Catalyzes the condensation of 2 ATP molecules into cyclic di-AMP (c-di-AMP), a second messenger used to regulate differing processes in different bacteria.</text>
</comment>
<dbReference type="AlphaFoldDB" id="A0A9D1TPH2"/>
<dbReference type="PROSITE" id="PS51794">
    <property type="entry name" value="DAC"/>
    <property type="match status" value="1"/>
</dbReference>
<dbReference type="InterPro" id="IPR014046">
    <property type="entry name" value="C-di-AMP_synthase"/>
</dbReference>
<evidence type="ECO:0000256" key="1">
    <source>
        <dbReference type="ARBA" id="ARBA00000877"/>
    </source>
</evidence>
<dbReference type="NCBIfam" id="TIGR00159">
    <property type="entry name" value="diadenylate cyclase CdaA"/>
    <property type="match status" value="1"/>
</dbReference>
<dbReference type="Pfam" id="PF02457">
    <property type="entry name" value="DAC"/>
    <property type="match status" value="1"/>
</dbReference>
<evidence type="ECO:0000256" key="10">
    <source>
        <dbReference type="HAMAP-Rule" id="MF_01499"/>
    </source>
</evidence>
<dbReference type="Pfam" id="PF19293">
    <property type="entry name" value="CdaA_N"/>
    <property type="match status" value="1"/>
</dbReference>
<reference evidence="12" key="1">
    <citation type="journal article" date="2021" name="PeerJ">
        <title>Extensive microbial diversity within the chicken gut microbiome revealed by metagenomics and culture.</title>
        <authorList>
            <person name="Gilroy R."/>
            <person name="Ravi A."/>
            <person name="Getino M."/>
            <person name="Pursley I."/>
            <person name="Horton D.L."/>
            <person name="Alikhan N.F."/>
            <person name="Baker D."/>
            <person name="Gharbi K."/>
            <person name="Hall N."/>
            <person name="Watson M."/>
            <person name="Adriaenssens E.M."/>
            <person name="Foster-Nyarko E."/>
            <person name="Jarju S."/>
            <person name="Secka A."/>
            <person name="Antonio M."/>
            <person name="Oren A."/>
            <person name="Chaudhuri R.R."/>
            <person name="La Ragione R."/>
            <person name="Hildebrand F."/>
            <person name="Pallen M.J."/>
        </authorList>
    </citation>
    <scope>NUCLEOTIDE SEQUENCE</scope>
    <source>
        <strain evidence="12">ChiHecec2B26-446</strain>
    </source>
</reference>
<organism evidence="12 13">
    <name type="scientific">Candidatus Desulfovibrio intestinipullorum</name>
    <dbReference type="NCBI Taxonomy" id="2838536"/>
    <lineage>
        <taxon>Bacteria</taxon>
        <taxon>Pseudomonadati</taxon>
        <taxon>Thermodesulfobacteriota</taxon>
        <taxon>Desulfovibrionia</taxon>
        <taxon>Desulfovibrionales</taxon>
        <taxon>Desulfovibrionaceae</taxon>
        <taxon>Desulfovibrio</taxon>
    </lineage>
</organism>
<keyword evidence="5 10" id="KW-0548">Nucleotidyltransferase</keyword>
<dbReference type="PANTHER" id="PTHR34185">
    <property type="entry name" value="DIADENYLATE CYCLASE"/>
    <property type="match status" value="1"/>
</dbReference>
<evidence type="ECO:0000256" key="3">
    <source>
        <dbReference type="ARBA" id="ARBA00022679"/>
    </source>
</evidence>
<dbReference type="InterPro" id="IPR050338">
    <property type="entry name" value="DisA"/>
</dbReference>
<comment type="subunit">
    <text evidence="10">Probably a homodimer.</text>
</comment>
<gene>
    <name evidence="12" type="primary">cdaA</name>
    <name evidence="10" type="synonym">dacA</name>
    <name evidence="12" type="ORF">H9894_02530</name>
</gene>
<comment type="similarity">
    <text evidence="10">Belongs to the adenylate cyclase family. DacA/CdaA subfamily.</text>
</comment>
<evidence type="ECO:0000256" key="4">
    <source>
        <dbReference type="ARBA" id="ARBA00022692"/>
    </source>
</evidence>
<keyword evidence="2 10" id="KW-1003">Cell membrane</keyword>
<feature type="transmembrane region" description="Helical" evidence="10">
    <location>
        <begin position="61"/>
        <end position="78"/>
    </location>
</feature>
<feature type="transmembrane region" description="Helical" evidence="10">
    <location>
        <begin position="36"/>
        <end position="55"/>
    </location>
</feature>
<dbReference type="InterPro" id="IPR036888">
    <property type="entry name" value="DNA_integrity_DisA_N_sf"/>
</dbReference>
<evidence type="ECO:0000256" key="8">
    <source>
        <dbReference type="ARBA" id="ARBA00022989"/>
    </source>
</evidence>
<evidence type="ECO:0000313" key="13">
    <source>
        <dbReference type="Proteomes" id="UP000886752"/>
    </source>
</evidence>
<dbReference type="InterPro" id="IPR003390">
    <property type="entry name" value="DNA_integrity_scan_DisA_N"/>
</dbReference>
<evidence type="ECO:0000256" key="7">
    <source>
        <dbReference type="ARBA" id="ARBA00022840"/>
    </source>
</evidence>
<keyword evidence="7 10" id="KW-0067">ATP-binding</keyword>
<dbReference type="GO" id="GO:0106408">
    <property type="term" value="F:diadenylate cyclase activity"/>
    <property type="evidence" value="ECO:0007669"/>
    <property type="project" value="UniProtKB-EC"/>
</dbReference>
<comment type="caution">
    <text evidence="10">Lacks conserved residue(s) required for the propagation of feature annotation.</text>
</comment>
<dbReference type="GO" id="GO:0006171">
    <property type="term" value="P:cAMP biosynthetic process"/>
    <property type="evidence" value="ECO:0007669"/>
    <property type="project" value="InterPro"/>
</dbReference>
<dbReference type="GO" id="GO:0004016">
    <property type="term" value="F:adenylate cyclase activity"/>
    <property type="evidence" value="ECO:0007669"/>
    <property type="project" value="UniProtKB-UniRule"/>
</dbReference>
<keyword evidence="6 10" id="KW-0547">Nucleotide-binding</keyword>
<dbReference type="HAMAP" id="MF_01499">
    <property type="entry name" value="DacA"/>
    <property type="match status" value="1"/>
</dbReference>
<keyword evidence="4 10" id="KW-0812">Transmembrane</keyword>
<dbReference type="InterPro" id="IPR034701">
    <property type="entry name" value="CdaA"/>
</dbReference>
<dbReference type="FunFam" id="3.40.1700.10:FF:000002">
    <property type="entry name" value="Diadenylate cyclase"/>
    <property type="match status" value="1"/>
</dbReference>
<evidence type="ECO:0000256" key="5">
    <source>
        <dbReference type="ARBA" id="ARBA00022695"/>
    </source>
</evidence>
<comment type="catalytic activity">
    <reaction evidence="1 10">
        <text>2 ATP = 3',3'-c-di-AMP + 2 diphosphate</text>
        <dbReference type="Rhea" id="RHEA:35655"/>
        <dbReference type="ChEBI" id="CHEBI:30616"/>
        <dbReference type="ChEBI" id="CHEBI:33019"/>
        <dbReference type="ChEBI" id="CHEBI:71500"/>
        <dbReference type="EC" id="2.7.7.85"/>
    </reaction>
</comment>
<evidence type="ECO:0000256" key="2">
    <source>
        <dbReference type="ARBA" id="ARBA00022475"/>
    </source>
</evidence>
<keyword evidence="3 10" id="KW-0808">Transferase</keyword>
<dbReference type="PANTHER" id="PTHR34185:SF1">
    <property type="entry name" value="DIADENYLATE CYCLASE"/>
    <property type="match status" value="1"/>
</dbReference>
<keyword evidence="9 10" id="KW-0472">Membrane</keyword>
<dbReference type="PIRSF" id="PIRSF004793">
    <property type="entry name" value="UCP004793"/>
    <property type="match status" value="1"/>
</dbReference>
<dbReference type="GO" id="GO:0005524">
    <property type="term" value="F:ATP binding"/>
    <property type="evidence" value="ECO:0007669"/>
    <property type="project" value="UniProtKB-UniRule"/>
</dbReference>
<keyword evidence="8 10" id="KW-1133">Transmembrane helix</keyword>
<feature type="domain" description="DAC" evidence="11">
    <location>
        <begin position="79"/>
        <end position="233"/>
    </location>
</feature>
<protein>
    <recommendedName>
        <fullName evidence="10">Diadenylate cyclase</fullName>
        <shortName evidence="10">DAC</shortName>
        <ecNumber evidence="10">2.7.7.85</ecNumber>
    </recommendedName>
    <alternativeName>
        <fullName evidence="10">Cyclic-di-AMP synthase</fullName>
        <shortName evidence="10">c-di-AMP synthase</shortName>
    </alternativeName>
</protein>
<name>A0A9D1TPH2_9BACT</name>
<comment type="caution">
    <text evidence="12">The sequence shown here is derived from an EMBL/GenBank/DDBJ whole genome shotgun (WGS) entry which is preliminary data.</text>
</comment>
<dbReference type="EC" id="2.7.7.85" evidence="10"/>
<dbReference type="SUPFAM" id="SSF143597">
    <property type="entry name" value="YojJ-like"/>
    <property type="match status" value="1"/>
</dbReference>
<accession>A0A9D1TPH2</accession>
<sequence length="244" mass="27019">MLDHLFVDWRDILDIALVSFLLYQVIQLLRGSRALAVLTGFFFLAILFTISKIFGFYTLTWLLDHVFSSLFLVIVVIFQQDIRHALGEMGATSFFRGKSIKASGMEEVVCACEDMAKARIGALIVIEGNMRLDDMIKREGVSIDAKLSRQLLKNIFYPKAPLHDGAVIISHARIAAAACILPLAEVKGQAFGTRHRAALGITEESDATVVVVSEERGEISLARKGILTRNLNSNKLRSALNELL</sequence>
<dbReference type="Proteomes" id="UP000886752">
    <property type="component" value="Unassembled WGS sequence"/>
</dbReference>